<accession>A0A200QRZ8</accession>
<dbReference type="AlphaFoldDB" id="A0A200QRZ8"/>
<dbReference type="GO" id="GO:0001709">
    <property type="term" value="P:cell fate determination"/>
    <property type="evidence" value="ECO:0007669"/>
    <property type="project" value="TreeGrafter"/>
</dbReference>
<dbReference type="STRING" id="56857.A0A200QRZ8"/>
<dbReference type="PANTHER" id="PTHR33184:SF72">
    <property type="entry name" value="BETA-1,3-N-ACETYLGLUCOSAMINYLTRANSFERASE FAMILY PROTEIN"/>
    <property type="match status" value="1"/>
</dbReference>
<dbReference type="InterPro" id="IPR040361">
    <property type="entry name" value="TPD1"/>
</dbReference>
<evidence type="ECO:0000313" key="4">
    <source>
        <dbReference type="Proteomes" id="UP000195402"/>
    </source>
</evidence>
<evidence type="ECO:0000313" key="3">
    <source>
        <dbReference type="EMBL" id="OVA13230.1"/>
    </source>
</evidence>
<keyword evidence="4" id="KW-1185">Reference proteome</keyword>
<organism evidence="3 4">
    <name type="scientific">Macleaya cordata</name>
    <name type="common">Five-seeded plume-poppy</name>
    <name type="synonym">Bocconia cordata</name>
    <dbReference type="NCBI Taxonomy" id="56857"/>
    <lineage>
        <taxon>Eukaryota</taxon>
        <taxon>Viridiplantae</taxon>
        <taxon>Streptophyta</taxon>
        <taxon>Embryophyta</taxon>
        <taxon>Tracheophyta</taxon>
        <taxon>Spermatophyta</taxon>
        <taxon>Magnoliopsida</taxon>
        <taxon>Ranunculales</taxon>
        <taxon>Papaveraceae</taxon>
        <taxon>Papaveroideae</taxon>
        <taxon>Macleaya</taxon>
    </lineage>
</organism>
<dbReference type="OrthoDB" id="1850606at2759"/>
<sequence length="124" mass="13608">MASTSLKLFVFLLIVFFSEGGMGQKCKISDISISERKTGRQVGKGLSEFEVVVKNNCACAQFNILVGCPGFNPQTRANPRWLKYLGGGDCLINSGYAVIAFPVRFVYSSNLQLGLFPKKSDIRC</sequence>
<dbReference type="Proteomes" id="UP000195402">
    <property type="component" value="Unassembled WGS sequence"/>
</dbReference>
<dbReference type="PANTHER" id="PTHR33184">
    <property type="entry name" value="PROTEIN TAPETUM DETERMINANT 1-LIKE-RELATED"/>
    <property type="match status" value="1"/>
</dbReference>
<proteinExistence type="predicted"/>
<keyword evidence="1 2" id="KW-0732">Signal</keyword>
<reference evidence="3 4" key="1">
    <citation type="journal article" date="2017" name="Mol. Plant">
        <title>The Genome of Medicinal Plant Macleaya cordata Provides New Insights into Benzylisoquinoline Alkaloids Metabolism.</title>
        <authorList>
            <person name="Liu X."/>
            <person name="Liu Y."/>
            <person name="Huang P."/>
            <person name="Ma Y."/>
            <person name="Qing Z."/>
            <person name="Tang Q."/>
            <person name="Cao H."/>
            <person name="Cheng P."/>
            <person name="Zheng Y."/>
            <person name="Yuan Z."/>
            <person name="Zhou Y."/>
            <person name="Liu J."/>
            <person name="Tang Z."/>
            <person name="Zhuo Y."/>
            <person name="Zhang Y."/>
            <person name="Yu L."/>
            <person name="Huang J."/>
            <person name="Yang P."/>
            <person name="Peng Q."/>
            <person name="Zhang J."/>
            <person name="Jiang W."/>
            <person name="Zhang Z."/>
            <person name="Lin K."/>
            <person name="Ro D.K."/>
            <person name="Chen X."/>
            <person name="Xiong X."/>
            <person name="Shang Y."/>
            <person name="Huang S."/>
            <person name="Zeng J."/>
        </authorList>
    </citation>
    <scope>NUCLEOTIDE SEQUENCE [LARGE SCALE GENOMIC DNA]</scope>
    <source>
        <strain evidence="4">cv. BLH2017</strain>
        <tissue evidence="3">Root</tissue>
    </source>
</reference>
<dbReference type="EMBL" id="MVGT01001184">
    <property type="protein sequence ID" value="OVA13230.1"/>
    <property type="molecule type" value="Genomic_DNA"/>
</dbReference>
<evidence type="ECO:0000256" key="2">
    <source>
        <dbReference type="SAM" id="SignalP"/>
    </source>
</evidence>
<gene>
    <name evidence="3" type="ORF">BVC80_757g55</name>
</gene>
<feature type="signal peptide" evidence="2">
    <location>
        <begin position="1"/>
        <end position="23"/>
    </location>
</feature>
<comment type="caution">
    <text evidence="3">The sequence shown here is derived from an EMBL/GenBank/DDBJ whole genome shotgun (WGS) entry which is preliminary data.</text>
</comment>
<dbReference type="InParanoid" id="A0A200QRZ8"/>
<evidence type="ECO:0000256" key="1">
    <source>
        <dbReference type="ARBA" id="ARBA00022729"/>
    </source>
</evidence>
<name>A0A200QRZ8_MACCD</name>
<feature type="chain" id="PRO_5012216629" evidence="2">
    <location>
        <begin position="24"/>
        <end position="124"/>
    </location>
</feature>
<dbReference type="Pfam" id="PF24068">
    <property type="entry name" value="TPD1_C"/>
    <property type="match status" value="1"/>
</dbReference>
<protein>
    <submittedName>
        <fullName evidence="3">Uncharacterized protein</fullName>
    </submittedName>
</protein>